<organism evidence="1 2">
    <name type="scientific">Clostridium porci</name>
    <dbReference type="NCBI Taxonomy" id="2605778"/>
    <lineage>
        <taxon>Bacteria</taxon>
        <taxon>Bacillati</taxon>
        <taxon>Bacillota</taxon>
        <taxon>Clostridia</taxon>
        <taxon>Eubacteriales</taxon>
        <taxon>Clostridiaceae</taxon>
        <taxon>Clostridium</taxon>
    </lineage>
</organism>
<name>A0A7X2NKE2_9CLOT</name>
<comment type="caution">
    <text evidence="1">The sequence shown here is derived from an EMBL/GenBank/DDBJ whole genome shotgun (WGS) entry which is preliminary data.</text>
</comment>
<evidence type="ECO:0000313" key="1">
    <source>
        <dbReference type="EMBL" id="MSS36514.1"/>
    </source>
</evidence>
<accession>A0A7X2NKE2</accession>
<sequence length="95" mass="11342">MKTIKYQAPNHNSVFGALKIREHPQDAFENAILLGMQRPEEWMYMYSDRGCDFFKHVLTREYCKYPQAGLKWFMKRMKCMLPRLIPARPSVEQAQ</sequence>
<proteinExistence type="predicted"/>
<dbReference type="RefSeq" id="WP_154471958.1">
    <property type="nucleotide sequence ID" value="NZ_VUMD01000006.1"/>
</dbReference>
<keyword evidence="2" id="KW-1185">Reference proteome</keyword>
<dbReference type="EMBL" id="VUMD01000006">
    <property type="protein sequence ID" value="MSS36514.1"/>
    <property type="molecule type" value="Genomic_DNA"/>
</dbReference>
<evidence type="ECO:0000313" key="2">
    <source>
        <dbReference type="Proteomes" id="UP000429958"/>
    </source>
</evidence>
<protein>
    <submittedName>
        <fullName evidence="1">Uncharacterized protein</fullName>
    </submittedName>
</protein>
<dbReference type="Proteomes" id="UP000429958">
    <property type="component" value="Unassembled WGS sequence"/>
</dbReference>
<gene>
    <name evidence="1" type="ORF">FYJ39_08010</name>
</gene>
<dbReference type="AlphaFoldDB" id="A0A7X2NKE2"/>
<reference evidence="1 2" key="1">
    <citation type="submission" date="2019-08" db="EMBL/GenBank/DDBJ databases">
        <title>In-depth cultivation of the pig gut microbiome towards novel bacterial diversity and tailored functional studies.</title>
        <authorList>
            <person name="Wylensek D."/>
            <person name="Hitch T.C.A."/>
            <person name="Clavel T."/>
        </authorList>
    </citation>
    <scope>NUCLEOTIDE SEQUENCE [LARGE SCALE GENOMIC DNA]</scope>
    <source>
        <strain evidence="1 2">WCA-389-WT-23D1</strain>
    </source>
</reference>